<name>A0A171PVP7_9VIRU</name>
<accession>A0A171PVP7</accession>
<sequence length="74" mass="8422">MYEMKRGDLRLEVEAAVHKALAQYRVSADCEFFRLDGVDYPSVIQDTIREYDSQPYSTSKCGRIVSILENLSGS</sequence>
<dbReference type="RefSeq" id="YP_009701622.1">
    <property type="nucleotide sequence ID" value="NC_044938.1"/>
</dbReference>
<evidence type="ECO:0000313" key="1">
    <source>
        <dbReference type="EMBL" id="AJP09122.1"/>
    </source>
</evidence>
<dbReference type="Proteomes" id="UP000232922">
    <property type="component" value="Genome"/>
</dbReference>
<dbReference type="EMBL" id="KJ755191">
    <property type="protein sequence ID" value="AJP09122.1"/>
    <property type="molecule type" value="Genomic_DNA"/>
</dbReference>
<dbReference type="GeneID" id="41900758"/>
<organism evidence="1 2">
    <name type="scientific">Heliothis virescens ascovirus 3f</name>
    <dbReference type="NCBI Taxonomy" id="328614"/>
    <lineage>
        <taxon>Viruses</taxon>
        <taxon>Varidnaviria</taxon>
        <taxon>Bamfordvirae</taxon>
        <taxon>Nucleocytoviricota</taxon>
        <taxon>Megaviricetes</taxon>
        <taxon>Pimascovirales</taxon>
        <taxon>Pimascovirales incertae sedis</taxon>
        <taxon>Ascoviridae</taxon>
        <taxon>Ascovirus</taxon>
        <taxon>Ascovirus hvav3a</taxon>
    </lineage>
</organism>
<protein>
    <submittedName>
        <fullName evidence="1">Uncharacterized protein</fullName>
    </submittedName>
</protein>
<evidence type="ECO:0000313" key="2">
    <source>
        <dbReference type="Proteomes" id="UP000232922"/>
    </source>
</evidence>
<dbReference type="KEGG" id="vg:41900758"/>
<reference evidence="2" key="1">
    <citation type="submission" date="2014-04" db="EMBL/GenBank/DDBJ databases">
        <authorList>
            <person name="Wei Y."/>
            <person name="Huang G."/>
            <person name="Cheng X."/>
        </authorList>
    </citation>
    <scope>NUCLEOTIDE SEQUENCE [LARGE SCALE GENOMIC DNA]</scope>
</reference>
<proteinExistence type="predicted"/>